<gene>
    <name evidence="2" type="ORF">HDA42_004084</name>
</gene>
<dbReference type="Proteomes" id="UP000577386">
    <property type="component" value="Unassembled WGS sequence"/>
</dbReference>
<comment type="caution">
    <text evidence="2">The sequence shown here is derived from an EMBL/GenBank/DDBJ whole genome shotgun (WGS) entry which is preliminary data.</text>
</comment>
<evidence type="ECO:0000313" key="3">
    <source>
        <dbReference type="Proteomes" id="UP000577386"/>
    </source>
</evidence>
<dbReference type="RefSeq" id="WP_182776259.1">
    <property type="nucleotide sequence ID" value="NZ_BAAAHW010000004.1"/>
</dbReference>
<organism evidence="2 3">
    <name type="scientific">Streptomyces murinus</name>
    <dbReference type="NCBI Taxonomy" id="33900"/>
    <lineage>
        <taxon>Bacteria</taxon>
        <taxon>Bacillati</taxon>
        <taxon>Actinomycetota</taxon>
        <taxon>Actinomycetes</taxon>
        <taxon>Kitasatosporales</taxon>
        <taxon>Streptomycetaceae</taxon>
        <taxon>Streptomyces</taxon>
    </lineage>
</organism>
<evidence type="ECO:0000256" key="1">
    <source>
        <dbReference type="SAM" id="MobiDB-lite"/>
    </source>
</evidence>
<accession>A0A7W3NR59</accession>
<dbReference type="GeneID" id="93975368"/>
<feature type="region of interest" description="Disordered" evidence="1">
    <location>
        <begin position="1"/>
        <end position="22"/>
    </location>
</feature>
<proteinExistence type="predicted"/>
<keyword evidence="3" id="KW-1185">Reference proteome</keyword>
<reference evidence="2 3" key="1">
    <citation type="submission" date="2020-08" db="EMBL/GenBank/DDBJ databases">
        <title>Sequencing the genomes of 1000 actinobacteria strains.</title>
        <authorList>
            <person name="Klenk H.-P."/>
        </authorList>
    </citation>
    <scope>NUCLEOTIDE SEQUENCE [LARGE SCALE GENOMIC DNA]</scope>
    <source>
        <strain evidence="2 3">DSM 41827</strain>
    </source>
</reference>
<sequence>MTSKSANGWVSDAASWSSGYDTTPTVASDAYPEYGSSGGVGVPGTFTFTSKVKDVVSFTYSFNGGPEATVAAGADGTASVDWTPDSDGGTDLMVSATTGSGIQLAPYDYFFTVN</sequence>
<dbReference type="AlphaFoldDB" id="A0A7W3NR59"/>
<protein>
    <submittedName>
        <fullName evidence="2">Uncharacterized protein</fullName>
    </submittedName>
</protein>
<dbReference type="EMBL" id="JACJIJ010000002">
    <property type="protein sequence ID" value="MBA9054906.1"/>
    <property type="molecule type" value="Genomic_DNA"/>
</dbReference>
<name>A0A7W3NR59_STRMR</name>
<evidence type="ECO:0000313" key="2">
    <source>
        <dbReference type="EMBL" id="MBA9054906.1"/>
    </source>
</evidence>